<comment type="caution">
    <text evidence="1">The sequence shown here is derived from an EMBL/GenBank/DDBJ whole genome shotgun (WGS) entry which is preliminary data.</text>
</comment>
<organism evidence="1 2">
    <name type="scientific">Dactylosporangium vinaceum</name>
    <dbReference type="NCBI Taxonomy" id="53362"/>
    <lineage>
        <taxon>Bacteria</taxon>
        <taxon>Bacillati</taxon>
        <taxon>Actinomycetota</taxon>
        <taxon>Actinomycetes</taxon>
        <taxon>Micromonosporales</taxon>
        <taxon>Micromonosporaceae</taxon>
        <taxon>Dactylosporangium</taxon>
    </lineage>
</organism>
<reference evidence="1 2" key="1">
    <citation type="submission" date="2024-09" db="EMBL/GenBank/DDBJ databases">
        <authorList>
            <person name="Sun Q."/>
            <person name="Mori K."/>
        </authorList>
    </citation>
    <scope>NUCLEOTIDE SEQUENCE [LARGE SCALE GENOMIC DNA]</scope>
    <source>
        <strain evidence="1 2">JCM 3307</strain>
    </source>
</reference>
<sequence>MITEDADGELRRLARDSKFRHRDAARRGLRFRVGGDVADLVAIVDDPHPCAMTDVVFALAGATRSWLNWVPMPAEAVCLAANEIAARRAQGDQVEVGRLSLSAAEPATALLAARRVIGPVDLRIGAFPEPDIRVPLRRPARSSIWRYDGVRPVAAVPPPSAGAVAMLHQVGAETWPSMLSGYLQAAPLGELPLDDLLGLLAHLPDPPPTARWQHLARSTPTYWYRLLQPWVCLGLLHHAPDEPWPSSTRRQVLIDLAFGVEDWAADAALFALVTMAFRAPGHRREVRDLVRGRLDAAVGAGRVVTIEESLAHLMLVTPGCTASDHAKARTVLARHGVRPPQRRKRLSFG</sequence>
<evidence type="ECO:0000313" key="1">
    <source>
        <dbReference type="EMBL" id="MFB9448997.1"/>
    </source>
</evidence>
<keyword evidence="2" id="KW-1185">Reference proteome</keyword>
<protein>
    <submittedName>
        <fullName evidence="1">Uncharacterized protein</fullName>
    </submittedName>
</protein>
<proteinExistence type="predicted"/>
<dbReference type="RefSeq" id="WP_246655540.1">
    <property type="nucleotide sequence ID" value="NZ_CP061913.1"/>
</dbReference>
<dbReference type="EMBL" id="JBHMCA010000060">
    <property type="protein sequence ID" value="MFB9448997.1"/>
    <property type="molecule type" value="Genomic_DNA"/>
</dbReference>
<name>A0ABV5MJE3_9ACTN</name>
<gene>
    <name evidence="1" type="ORF">ACFFTR_38475</name>
</gene>
<evidence type="ECO:0000313" key="2">
    <source>
        <dbReference type="Proteomes" id="UP001589608"/>
    </source>
</evidence>
<accession>A0ABV5MJE3</accession>
<dbReference type="Proteomes" id="UP001589608">
    <property type="component" value="Unassembled WGS sequence"/>
</dbReference>